<gene>
    <name evidence="1" type="ORF">F4820DRAFT_443402</name>
</gene>
<protein>
    <submittedName>
        <fullName evidence="1">Acyl transferase/acyl hydrolase/lysophospholipase</fullName>
    </submittedName>
</protein>
<evidence type="ECO:0000313" key="2">
    <source>
        <dbReference type="Proteomes" id="UP001497700"/>
    </source>
</evidence>
<proteinExistence type="predicted"/>
<sequence>MERIAKAEGLDNVPKPCDYFDLIGGTSIGGIIAIMLGRLSMTVNECMQAYDKVAKLAFTPKWHLPIAPPKGAYSAHNLEDAIKQTVKEFCTEESCAALRSEGTPTTETCKHDDLEFRNASCTKTVVLAITKDNVDAPPTLFTTIGTGLGGVVTIKDMRWYIIKALKDMATSSSKVAASMDDQYGGSRQYYRFNVSLGLQDISLSDWDKASRISALTRNYIDTNNRAIGEFVNNFLYGPFAQSPISDAPSRKLSISTYFSVPFRENERFVGRGAILAKLEEMHFEKNCRQVALVGLGGIGKTQVAIQFAYWVKNNKPEYSVFWVPALNKSTFEQAYTDIARELPIEQGSEDVKVSVRRYLNSRRAGKWFLIFDNVDDMDVLYGSSGAEGGLKQYLPQSENGLTLFTTRSRKVAQACAESNMIELSQMDQQEGLAFLKTSLAVEYEETAASDLLRELAYLPLAIKQAVAYLNITTLSIHKYLELLQSTEQDLVGLMSEEFHDDFRYPNSQNAVATTWLVSFDQISKYDDAAHLLAFISRIEPKAIPQSILPEFKSKRRLLDAIGTLCSFAFLTRRGDGNSDDDIFDMHRLVHLGARIWIQRRSLATQVTYEAIIHLEDIFPGSDFAYQKLWQAYLPHALRVLHESHEHSFKERYWLFFLVGESLNVDMRMKESIWALEETYQWAINHLPEDDILRLNSGHGLAISYMNDDRTKEAIKLFEHVIAVKRKTLPEDDTELLASLHMVSIAYLRDGQIKEATTILERVVSCRRETLPENDNARLSSEHSLGQVYLQDGHVKDAIEVLEHIVAVWKMLPKEHPNRLASEHGLARVYLTDGRTEDAIKLLEHVVAVRKMLPKEHSSRPTSEHELARAYLKDGRVEDAIQLFEYVVAIQKMLPKEHRDRLTSEHELAMAYLQDGQVEDAIKLLEYVVAVRKMLPEEHRERLVSEHELARAYLQDGRVEKSIEILSGIVKIKTLKADDPLRISAERRLETAYGKLHEQQA</sequence>
<keyword evidence="1" id="KW-0378">Hydrolase</keyword>
<keyword evidence="2" id="KW-1185">Reference proteome</keyword>
<organism evidence="1 2">
    <name type="scientific">Hypoxylon rubiginosum</name>
    <dbReference type="NCBI Taxonomy" id="110542"/>
    <lineage>
        <taxon>Eukaryota</taxon>
        <taxon>Fungi</taxon>
        <taxon>Dikarya</taxon>
        <taxon>Ascomycota</taxon>
        <taxon>Pezizomycotina</taxon>
        <taxon>Sordariomycetes</taxon>
        <taxon>Xylariomycetidae</taxon>
        <taxon>Xylariales</taxon>
        <taxon>Hypoxylaceae</taxon>
        <taxon>Hypoxylon</taxon>
    </lineage>
</organism>
<comment type="caution">
    <text evidence="1">The sequence shown here is derived from an EMBL/GenBank/DDBJ whole genome shotgun (WGS) entry which is preliminary data.</text>
</comment>
<reference evidence="1 2" key="1">
    <citation type="journal article" date="2022" name="New Phytol.">
        <title>Ecological generalism drives hyperdiversity of secondary metabolite gene clusters in xylarialean endophytes.</title>
        <authorList>
            <person name="Franco M.E.E."/>
            <person name="Wisecaver J.H."/>
            <person name="Arnold A.E."/>
            <person name="Ju Y.M."/>
            <person name="Slot J.C."/>
            <person name="Ahrendt S."/>
            <person name="Moore L.P."/>
            <person name="Eastman K.E."/>
            <person name="Scott K."/>
            <person name="Konkel Z."/>
            <person name="Mondo S.J."/>
            <person name="Kuo A."/>
            <person name="Hayes R.D."/>
            <person name="Haridas S."/>
            <person name="Andreopoulos B."/>
            <person name="Riley R."/>
            <person name="LaButti K."/>
            <person name="Pangilinan J."/>
            <person name="Lipzen A."/>
            <person name="Amirebrahimi M."/>
            <person name="Yan J."/>
            <person name="Adam C."/>
            <person name="Keymanesh K."/>
            <person name="Ng V."/>
            <person name="Louie K."/>
            <person name="Northen T."/>
            <person name="Drula E."/>
            <person name="Henrissat B."/>
            <person name="Hsieh H.M."/>
            <person name="Youens-Clark K."/>
            <person name="Lutzoni F."/>
            <person name="Miadlikowska J."/>
            <person name="Eastwood D.C."/>
            <person name="Hamelin R.C."/>
            <person name="Grigoriev I.V."/>
            <person name="U'Ren J.M."/>
        </authorList>
    </citation>
    <scope>NUCLEOTIDE SEQUENCE [LARGE SCALE GENOMIC DNA]</scope>
    <source>
        <strain evidence="1 2">CBS 119005</strain>
    </source>
</reference>
<keyword evidence="1" id="KW-0808">Transferase</keyword>
<name>A0ACB9ZH36_9PEZI</name>
<evidence type="ECO:0000313" key="1">
    <source>
        <dbReference type="EMBL" id="KAI4870283.1"/>
    </source>
</evidence>
<dbReference type="Proteomes" id="UP001497700">
    <property type="component" value="Unassembled WGS sequence"/>
</dbReference>
<dbReference type="EMBL" id="MU393425">
    <property type="protein sequence ID" value="KAI4870283.1"/>
    <property type="molecule type" value="Genomic_DNA"/>
</dbReference>
<accession>A0ACB9ZH36</accession>